<name>A0A1H2LYH7_9ACTN</name>
<reference evidence="3" key="1">
    <citation type="submission" date="2016-10" db="EMBL/GenBank/DDBJ databases">
        <authorList>
            <person name="Varghese N."/>
            <person name="Submissions S."/>
        </authorList>
    </citation>
    <scope>NUCLEOTIDE SEQUENCE [LARGE SCALE GENOMIC DNA]</scope>
    <source>
        <strain evidence="3">DSM 45079</strain>
    </source>
</reference>
<dbReference type="AlphaFoldDB" id="A0A1H2LYH7"/>
<dbReference type="InterPro" id="IPR010428">
    <property type="entry name" value="Zincin_1"/>
</dbReference>
<dbReference type="EMBL" id="LT629791">
    <property type="protein sequence ID" value="SDU85979.1"/>
    <property type="molecule type" value="Genomic_DNA"/>
</dbReference>
<dbReference type="Pfam" id="PF06262">
    <property type="entry name" value="Zincin_1"/>
    <property type="match status" value="1"/>
</dbReference>
<dbReference type="SUPFAM" id="SSF55486">
    <property type="entry name" value="Metalloproteases ('zincins'), catalytic domain"/>
    <property type="match status" value="1"/>
</dbReference>
<accession>A0A1H2LYH7</accession>
<dbReference type="CDD" id="cd12954">
    <property type="entry name" value="MMP_TTHA0227_like_1"/>
    <property type="match status" value="1"/>
</dbReference>
<dbReference type="Proteomes" id="UP000182977">
    <property type="component" value="Chromosome I"/>
</dbReference>
<dbReference type="STRING" id="419479.SAMN04488563_6837"/>
<evidence type="ECO:0000313" key="3">
    <source>
        <dbReference type="Proteomes" id="UP000182977"/>
    </source>
</evidence>
<feature type="compositionally biased region" description="Basic residues" evidence="1">
    <location>
        <begin position="18"/>
        <end position="27"/>
    </location>
</feature>
<gene>
    <name evidence="2" type="ORF">SAMN04488563_6837</name>
</gene>
<sequence length="153" mass="16907">MSRRSPDPETPPGVALPRIRRDRHGRGMRGPLAPSGSPLAVSRAQRFDDLVIAAVERLDRRWQDQLAKVEFAVEDVPALDDWDRSWVPLARAYAGTGALPARVVVFRRPVETRATDPAKLRVLVGDVVTEQVAELFGVEPEEIDPAYGGHDLP</sequence>
<protein>
    <submittedName>
        <fullName evidence="2">Zinicin-like metallopeptidase</fullName>
    </submittedName>
</protein>
<organism evidence="2 3">
    <name type="scientific">Jiangella alkaliphila</name>
    <dbReference type="NCBI Taxonomy" id="419479"/>
    <lineage>
        <taxon>Bacteria</taxon>
        <taxon>Bacillati</taxon>
        <taxon>Actinomycetota</taxon>
        <taxon>Actinomycetes</taxon>
        <taxon>Jiangellales</taxon>
        <taxon>Jiangellaceae</taxon>
        <taxon>Jiangella</taxon>
    </lineage>
</organism>
<dbReference type="RefSeq" id="WP_046771478.1">
    <property type="nucleotide sequence ID" value="NZ_LBMC01000043.1"/>
</dbReference>
<proteinExistence type="predicted"/>
<feature type="region of interest" description="Disordered" evidence="1">
    <location>
        <begin position="1"/>
        <end position="39"/>
    </location>
</feature>
<keyword evidence="3" id="KW-1185">Reference proteome</keyword>
<dbReference type="Gene3D" id="3.30.2010.20">
    <property type="match status" value="1"/>
</dbReference>
<dbReference type="OrthoDB" id="4966605at2"/>
<evidence type="ECO:0000256" key="1">
    <source>
        <dbReference type="SAM" id="MobiDB-lite"/>
    </source>
</evidence>
<dbReference type="InterPro" id="IPR038555">
    <property type="entry name" value="Zincin_1_sf"/>
</dbReference>
<evidence type="ECO:0000313" key="2">
    <source>
        <dbReference type="EMBL" id="SDU85979.1"/>
    </source>
</evidence>